<dbReference type="PROSITE" id="PS51012">
    <property type="entry name" value="ABC_TM2"/>
    <property type="match status" value="1"/>
</dbReference>
<comment type="caution">
    <text evidence="8">The sequence shown here is derived from an EMBL/GenBank/DDBJ whole genome shotgun (WGS) entry which is preliminary data.</text>
</comment>
<dbReference type="PIRSF" id="PIRSF006648">
    <property type="entry name" value="DrrB"/>
    <property type="match status" value="1"/>
</dbReference>
<evidence type="ECO:0000256" key="5">
    <source>
        <dbReference type="ARBA" id="ARBA00023251"/>
    </source>
</evidence>
<keyword evidence="2 6" id="KW-0812">Transmembrane</keyword>
<gene>
    <name evidence="8" type="ORF">GCM10017567_20590</name>
</gene>
<feature type="transmembrane region" description="Helical" evidence="6">
    <location>
        <begin position="222"/>
        <end position="242"/>
    </location>
</feature>
<feature type="transmembrane region" description="Helical" evidence="6">
    <location>
        <begin position="21"/>
        <end position="40"/>
    </location>
</feature>
<dbReference type="InterPro" id="IPR000412">
    <property type="entry name" value="ABC_2_transport"/>
</dbReference>
<accession>A0ABQ3K5F4</accession>
<dbReference type="PANTHER" id="PTHR43027:SF2">
    <property type="entry name" value="TRANSPORT PERMEASE PROTEIN"/>
    <property type="match status" value="1"/>
</dbReference>
<evidence type="ECO:0000256" key="3">
    <source>
        <dbReference type="ARBA" id="ARBA00022989"/>
    </source>
</evidence>
<comment type="similarity">
    <text evidence="6">Belongs to the ABC-2 integral membrane protein family.</text>
</comment>
<dbReference type="Proteomes" id="UP000649955">
    <property type="component" value="Unassembled WGS sequence"/>
</dbReference>
<evidence type="ECO:0000256" key="2">
    <source>
        <dbReference type="ARBA" id="ARBA00022692"/>
    </source>
</evidence>
<feature type="transmembrane region" description="Helical" evidence="6">
    <location>
        <begin position="102"/>
        <end position="128"/>
    </location>
</feature>
<evidence type="ECO:0000256" key="1">
    <source>
        <dbReference type="ARBA" id="ARBA00004141"/>
    </source>
</evidence>
<comment type="subcellular location">
    <subcellularLocation>
        <location evidence="6">Cell membrane</location>
        <topology evidence="6">Multi-pass membrane protein</topology>
    </subcellularLocation>
    <subcellularLocation>
        <location evidence="1">Membrane</location>
        <topology evidence="1">Multi-pass membrane protein</topology>
    </subcellularLocation>
</comment>
<feature type="transmembrane region" description="Helical" evidence="6">
    <location>
        <begin position="168"/>
        <end position="187"/>
    </location>
</feature>
<dbReference type="RefSeq" id="WP_191308624.1">
    <property type="nucleotide sequence ID" value="NZ_BNAW01000006.1"/>
</dbReference>
<protein>
    <recommendedName>
        <fullName evidence="6">Transport permease protein</fullName>
    </recommendedName>
</protein>
<keyword evidence="6" id="KW-0813">Transport</keyword>
<proteinExistence type="inferred from homology"/>
<keyword evidence="3 6" id="KW-1133">Transmembrane helix</keyword>
<dbReference type="EMBL" id="BNAW01000006">
    <property type="protein sequence ID" value="GHG04589.1"/>
    <property type="molecule type" value="Genomic_DNA"/>
</dbReference>
<keyword evidence="4 6" id="KW-0472">Membrane</keyword>
<name>A0ABQ3K5F4_9PSEU</name>
<keyword evidence="5" id="KW-0046">Antibiotic resistance</keyword>
<organism evidence="8 9">
    <name type="scientific">Amycolatopsis bullii</name>
    <dbReference type="NCBI Taxonomy" id="941987"/>
    <lineage>
        <taxon>Bacteria</taxon>
        <taxon>Bacillati</taxon>
        <taxon>Actinomycetota</taxon>
        <taxon>Actinomycetes</taxon>
        <taxon>Pseudonocardiales</taxon>
        <taxon>Pseudonocardiaceae</taxon>
        <taxon>Amycolatopsis</taxon>
    </lineage>
</organism>
<keyword evidence="6" id="KW-1003">Cell membrane</keyword>
<keyword evidence="9" id="KW-1185">Reference proteome</keyword>
<feature type="transmembrane region" description="Helical" evidence="6">
    <location>
        <begin position="140"/>
        <end position="161"/>
    </location>
</feature>
<reference evidence="9" key="1">
    <citation type="journal article" date="2019" name="Int. J. Syst. Evol. Microbiol.">
        <title>The Global Catalogue of Microorganisms (GCM) 10K type strain sequencing project: providing services to taxonomists for standard genome sequencing and annotation.</title>
        <authorList>
            <consortium name="The Broad Institute Genomics Platform"/>
            <consortium name="The Broad Institute Genome Sequencing Center for Infectious Disease"/>
            <person name="Wu L."/>
            <person name="Ma J."/>
        </authorList>
    </citation>
    <scope>NUCLEOTIDE SEQUENCE [LARGE SCALE GENOMIC DNA]</scope>
    <source>
        <strain evidence="9">CGMCC 4.7680</strain>
    </source>
</reference>
<dbReference type="InterPro" id="IPR013525">
    <property type="entry name" value="ABC2_TM"/>
</dbReference>
<evidence type="ECO:0000256" key="4">
    <source>
        <dbReference type="ARBA" id="ARBA00023136"/>
    </source>
</evidence>
<dbReference type="InterPro" id="IPR047817">
    <property type="entry name" value="ABC2_TM_bact-type"/>
</dbReference>
<evidence type="ECO:0000256" key="6">
    <source>
        <dbReference type="RuleBase" id="RU361157"/>
    </source>
</evidence>
<dbReference type="InterPro" id="IPR052902">
    <property type="entry name" value="ABC-2_transporter"/>
</dbReference>
<evidence type="ECO:0000313" key="9">
    <source>
        <dbReference type="Proteomes" id="UP000649955"/>
    </source>
</evidence>
<evidence type="ECO:0000259" key="7">
    <source>
        <dbReference type="PROSITE" id="PS51012"/>
    </source>
</evidence>
<dbReference type="PANTHER" id="PTHR43027">
    <property type="entry name" value="DOXORUBICIN RESISTANCE ABC TRANSPORTER PERMEASE PROTEIN DRRC-RELATED"/>
    <property type="match status" value="1"/>
</dbReference>
<evidence type="ECO:0000313" key="8">
    <source>
        <dbReference type="EMBL" id="GHG04589.1"/>
    </source>
</evidence>
<feature type="domain" description="ABC transmembrane type-2" evidence="7">
    <location>
        <begin position="21"/>
        <end position="245"/>
    </location>
</feature>
<sequence length="245" mass="25522">MTTAFAKITTTETKLFLRSPVMAAAGILLPSILLLAIGAIPGMTEPSEKAGGYRFIDAWVPSLIVISLATLALQSIPAAVATYREQGVLRRLATTPVHPANLLGAQLLIHVTVSLAGIALVLGLGNAVYDVPLPKHPLSFALTLVLGVVATFALGLIAAAVARTSKAATGVAMVAFLPIMFFGGVYLPRPLLPEVLRRIGDYLPPGSQALQDAWVGTGVQPLQLAALAAFAVLGTALAAKLFRWE</sequence>
<dbReference type="Pfam" id="PF01061">
    <property type="entry name" value="ABC2_membrane"/>
    <property type="match status" value="1"/>
</dbReference>
<feature type="transmembrane region" description="Helical" evidence="6">
    <location>
        <begin position="60"/>
        <end position="81"/>
    </location>
</feature>